<reference evidence="5 6" key="1">
    <citation type="submission" date="2022-10" db="EMBL/GenBank/DDBJ databases">
        <title>Luteolibacter flavescens strain MCCC 1K03193, whole genome shotgun sequencing project.</title>
        <authorList>
            <person name="Zhao G."/>
            <person name="Shen L."/>
        </authorList>
    </citation>
    <scope>NUCLEOTIDE SEQUENCE [LARGE SCALE GENOMIC DNA]</scope>
    <source>
        <strain evidence="5 6">MCCC 1K03193</strain>
    </source>
</reference>
<dbReference type="RefSeq" id="WP_264501966.1">
    <property type="nucleotide sequence ID" value="NZ_JAPDDS010000008.1"/>
</dbReference>
<comment type="similarity">
    <text evidence="1 3">Belongs to the aldehyde dehydrogenase family.</text>
</comment>
<proteinExistence type="inferred from homology"/>
<dbReference type="Gene3D" id="3.40.605.10">
    <property type="entry name" value="Aldehyde Dehydrogenase, Chain A, domain 1"/>
    <property type="match status" value="1"/>
</dbReference>
<evidence type="ECO:0000313" key="5">
    <source>
        <dbReference type="EMBL" id="MCW1886010.1"/>
    </source>
</evidence>
<dbReference type="InterPro" id="IPR016163">
    <property type="entry name" value="Ald_DH_C"/>
</dbReference>
<sequence length="460" mass="49958">MSTVVTPGEQRTWLAAHGARTLEQRRHSLRALLSALDLHDEALMDALEDDLGKAPIEAYTSEIHLVRQELTHALKSLKSWMKPQRCKVPMMAWPGSARVEREACGSVLIIGPWNYPAQLLLTPLVGALAAGCTAVLKPSEHAPATAAVIERLIGEVFDPEEVCVMKGGSDLAMSLAKMPFDHIFFTGGTETGRQILAAAAPGLVPVTLELGGKCPVLVFPADGELDRMSASIDVIARRIAWGKYLNAGQTCVAPDHVWVDHRLREPLVAALARAFVEFGTGDLAKIVNRHQFDRLTGYLAMGRVAHGGGHDVDALRLEPAILTDLPDDAPAMTEEIFGPILPVIGCASLDEALARVRKSPPPLAIYAFTRDRRLQDRIVAATCSGGVCFNDTILQITGPDLPFGGVGASGTGRYRGRATFDTFTRERSIMSRSLWPEISFRYPPPRVSVQSLKKWLKKLG</sequence>
<dbReference type="CDD" id="cd07087">
    <property type="entry name" value="ALDH_F3-13-14_CALDH-like"/>
    <property type="match status" value="1"/>
</dbReference>
<evidence type="ECO:0000256" key="3">
    <source>
        <dbReference type="PIRNR" id="PIRNR036492"/>
    </source>
</evidence>
<organism evidence="5 6">
    <name type="scientific">Luteolibacter flavescens</name>
    <dbReference type="NCBI Taxonomy" id="1859460"/>
    <lineage>
        <taxon>Bacteria</taxon>
        <taxon>Pseudomonadati</taxon>
        <taxon>Verrucomicrobiota</taxon>
        <taxon>Verrucomicrobiia</taxon>
        <taxon>Verrucomicrobiales</taxon>
        <taxon>Verrucomicrobiaceae</taxon>
        <taxon>Luteolibacter</taxon>
    </lineage>
</organism>
<comment type="caution">
    <text evidence="5">The sequence shown here is derived from an EMBL/GenBank/DDBJ whole genome shotgun (WGS) entry which is preliminary data.</text>
</comment>
<dbReference type="PROSITE" id="PS00070">
    <property type="entry name" value="ALDEHYDE_DEHYDR_CYS"/>
    <property type="match status" value="1"/>
</dbReference>
<dbReference type="InterPro" id="IPR015590">
    <property type="entry name" value="Aldehyde_DH_dom"/>
</dbReference>
<evidence type="ECO:0000259" key="4">
    <source>
        <dbReference type="Pfam" id="PF00171"/>
    </source>
</evidence>
<name>A0ABT3FR17_9BACT</name>
<dbReference type="InterPro" id="IPR016161">
    <property type="entry name" value="Ald_DH/histidinol_DH"/>
</dbReference>
<evidence type="ECO:0000256" key="1">
    <source>
        <dbReference type="ARBA" id="ARBA00009986"/>
    </source>
</evidence>
<keyword evidence="6" id="KW-1185">Reference proteome</keyword>
<dbReference type="EMBL" id="JAPDDS010000008">
    <property type="protein sequence ID" value="MCW1886010.1"/>
    <property type="molecule type" value="Genomic_DNA"/>
</dbReference>
<dbReference type="Gene3D" id="3.40.309.10">
    <property type="entry name" value="Aldehyde Dehydrogenase, Chain A, domain 2"/>
    <property type="match status" value="1"/>
</dbReference>
<dbReference type="InterPro" id="IPR012394">
    <property type="entry name" value="Aldehyde_DH_NAD(P)"/>
</dbReference>
<protein>
    <recommendedName>
        <fullName evidence="3">Aldehyde dehydrogenase</fullName>
    </recommendedName>
</protein>
<accession>A0ABT3FR17</accession>
<dbReference type="PANTHER" id="PTHR43570:SF16">
    <property type="entry name" value="ALDEHYDE DEHYDROGENASE TYPE III, ISOFORM Q"/>
    <property type="match status" value="1"/>
</dbReference>
<feature type="domain" description="Aldehyde dehydrogenase" evidence="4">
    <location>
        <begin position="19"/>
        <end position="428"/>
    </location>
</feature>
<dbReference type="SUPFAM" id="SSF53720">
    <property type="entry name" value="ALDH-like"/>
    <property type="match status" value="1"/>
</dbReference>
<keyword evidence="2 3" id="KW-0560">Oxidoreductase</keyword>
<evidence type="ECO:0000313" key="6">
    <source>
        <dbReference type="Proteomes" id="UP001207930"/>
    </source>
</evidence>
<dbReference type="Proteomes" id="UP001207930">
    <property type="component" value="Unassembled WGS sequence"/>
</dbReference>
<dbReference type="InterPro" id="IPR016162">
    <property type="entry name" value="Ald_DH_N"/>
</dbReference>
<dbReference type="InterPro" id="IPR016160">
    <property type="entry name" value="Ald_DH_CS_CYS"/>
</dbReference>
<dbReference type="Pfam" id="PF00171">
    <property type="entry name" value="Aldedh"/>
    <property type="match status" value="1"/>
</dbReference>
<evidence type="ECO:0000256" key="2">
    <source>
        <dbReference type="ARBA" id="ARBA00023002"/>
    </source>
</evidence>
<dbReference type="PIRSF" id="PIRSF036492">
    <property type="entry name" value="ALDH"/>
    <property type="match status" value="1"/>
</dbReference>
<gene>
    <name evidence="5" type="ORF">OKA04_14830</name>
</gene>
<dbReference type="PANTHER" id="PTHR43570">
    <property type="entry name" value="ALDEHYDE DEHYDROGENASE"/>
    <property type="match status" value="1"/>
</dbReference>